<dbReference type="Gene3D" id="2.40.180.10">
    <property type="entry name" value="Catalase core domain"/>
    <property type="match status" value="1"/>
</dbReference>
<feature type="region of interest" description="Disordered" evidence="9">
    <location>
        <begin position="15"/>
        <end position="39"/>
    </location>
</feature>
<dbReference type="Pfam" id="PF06628">
    <property type="entry name" value="Catalase-rel"/>
    <property type="match status" value="1"/>
</dbReference>
<comment type="similarity">
    <text evidence="1 8">Belongs to the catalase family.</text>
</comment>
<organism evidence="11 12">
    <name type="scientific">Mycobacterium branderi</name>
    <dbReference type="NCBI Taxonomy" id="43348"/>
    <lineage>
        <taxon>Bacteria</taxon>
        <taxon>Bacillati</taxon>
        <taxon>Actinomycetota</taxon>
        <taxon>Actinomycetes</taxon>
        <taxon>Mycobacteriales</taxon>
        <taxon>Mycobacteriaceae</taxon>
        <taxon>Mycobacterium</taxon>
    </lineage>
</organism>
<dbReference type="InterPro" id="IPR010582">
    <property type="entry name" value="Catalase_immune_responsive"/>
</dbReference>
<keyword evidence="5 8" id="KW-0560">Oxidoreductase</keyword>
<evidence type="ECO:0000256" key="5">
    <source>
        <dbReference type="ARBA" id="ARBA00023002"/>
    </source>
</evidence>
<dbReference type="PROSITE" id="PS00437">
    <property type="entry name" value="CATALASE_1"/>
    <property type="match status" value="1"/>
</dbReference>
<evidence type="ECO:0000256" key="4">
    <source>
        <dbReference type="ARBA" id="ARBA00022723"/>
    </source>
</evidence>
<evidence type="ECO:0000256" key="3">
    <source>
        <dbReference type="ARBA" id="ARBA00022617"/>
    </source>
</evidence>
<dbReference type="Pfam" id="PF00199">
    <property type="entry name" value="Catalase"/>
    <property type="match status" value="1"/>
</dbReference>
<comment type="catalytic activity">
    <reaction evidence="8">
        <text>2 H2O2 = O2 + 2 H2O</text>
        <dbReference type="Rhea" id="RHEA:20309"/>
        <dbReference type="ChEBI" id="CHEBI:15377"/>
        <dbReference type="ChEBI" id="CHEBI:15379"/>
        <dbReference type="ChEBI" id="CHEBI:16240"/>
        <dbReference type="EC" id="1.11.1.6"/>
    </reaction>
</comment>
<evidence type="ECO:0000256" key="2">
    <source>
        <dbReference type="ARBA" id="ARBA00022559"/>
    </source>
</evidence>
<dbReference type="PIRSF" id="PIRSF038928">
    <property type="entry name" value="Catalase_clade1-3"/>
    <property type="match status" value="1"/>
</dbReference>
<sequence length="527" mass="59040">MLVLRVVGRAHRTIGGAAHPTIPPRRFQLKKPPVTSNSRRYEMTDNFTTTNAGAPAPSDEYSLTLGPDGPVLLQDFYLIEQLAAFNRERVPERQPHAKGTGAFGRFEVTNDLSAYTKAAVFAPGAKTDVFVRLSGNAGERGSADTVRDTRGFSVKFYTPEGNLDIVGLDFPVFVIRDPIKFPQMVRSAKTRANNGCHDHNMQWDFWTLSPESAHQVTMIMSDRGIPKSFRHMDGFGLHAFSWLNTGGEICWVKFHFKTDQGIEWLTQEEADQLAGTDSDYGMRDLHDAIERGEYPSWSVKVQIMPFADAKTYRLNPFDVTKVWPHADYPLIDLGKMTLDRNISDHHTEVEQATFAPHALVPGIGLSPDKLLLGRSFAYADAHRHRVGANHNQIPVNAPKCPVRSYSKDGQMRFIDACDPVYAPNSYGGPKADPDRASVVKWSAEGGEMVRAPYTLRPDDDDWSQAGALVRDVMDDAERERLVHNIVHHVTNGVKEPVLSRVVEYWYNIDRDIGKKVEDGIRAANRSR</sequence>
<dbReference type="SMART" id="SM01060">
    <property type="entry name" value="Catalase"/>
    <property type="match status" value="1"/>
</dbReference>
<dbReference type="PROSITE" id="PS00438">
    <property type="entry name" value="CATALASE_2"/>
    <property type="match status" value="1"/>
</dbReference>
<feature type="domain" description="Catalase core" evidence="10">
    <location>
        <begin position="49"/>
        <end position="430"/>
    </location>
</feature>
<dbReference type="InterPro" id="IPR024711">
    <property type="entry name" value="Catalase_clade1/3"/>
</dbReference>
<keyword evidence="2 8" id="KW-0575">Peroxidase</keyword>
<evidence type="ECO:0000313" key="11">
    <source>
        <dbReference type="EMBL" id="BBZ11043.1"/>
    </source>
</evidence>
<name>A0ABM7KJ89_9MYCO</name>
<dbReference type="PANTHER" id="PTHR11465">
    <property type="entry name" value="CATALASE"/>
    <property type="match status" value="1"/>
</dbReference>
<evidence type="ECO:0000313" key="12">
    <source>
        <dbReference type="Proteomes" id="UP000467379"/>
    </source>
</evidence>
<dbReference type="SUPFAM" id="SSF56634">
    <property type="entry name" value="Heme-dependent catalase-like"/>
    <property type="match status" value="1"/>
</dbReference>
<proteinExistence type="inferred from homology"/>
<reference evidence="11 12" key="1">
    <citation type="journal article" date="2019" name="Emerg. Microbes Infect.">
        <title>Comprehensive subspecies identification of 175 nontuberculous mycobacteria species based on 7547 genomic profiles.</title>
        <authorList>
            <person name="Matsumoto Y."/>
            <person name="Kinjo T."/>
            <person name="Motooka D."/>
            <person name="Nabeya D."/>
            <person name="Jung N."/>
            <person name="Uechi K."/>
            <person name="Horii T."/>
            <person name="Iida T."/>
            <person name="Fujita J."/>
            <person name="Nakamura S."/>
        </authorList>
    </citation>
    <scope>NUCLEOTIDE SEQUENCE [LARGE SCALE GENOMIC DNA]</scope>
    <source>
        <strain evidence="11 12">JCM 12687</strain>
    </source>
</reference>
<dbReference type="InterPro" id="IPR002226">
    <property type="entry name" value="Catalase_haem_BS"/>
</dbReference>
<keyword evidence="7 8" id="KW-0376">Hydrogen peroxide</keyword>
<dbReference type="PANTHER" id="PTHR11465:SF9">
    <property type="entry name" value="CATALASE"/>
    <property type="match status" value="1"/>
</dbReference>
<evidence type="ECO:0000256" key="9">
    <source>
        <dbReference type="SAM" id="MobiDB-lite"/>
    </source>
</evidence>
<evidence type="ECO:0000259" key="10">
    <source>
        <dbReference type="SMART" id="SM01060"/>
    </source>
</evidence>
<keyword evidence="4 8" id="KW-0479">Metal-binding</keyword>
<evidence type="ECO:0000256" key="1">
    <source>
        <dbReference type="ARBA" id="ARBA00005329"/>
    </source>
</evidence>
<dbReference type="InterPro" id="IPR024708">
    <property type="entry name" value="Catalase_AS"/>
</dbReference>
<gene>
    <name evidence="11" type="primary">katA_2</name>
    <name evidence="11" type="ORF">MBRA_12380</name>
</gene>
<dbReference type="EMBL" id="AP022606">
    <property type="protein sequence ID" value="BBZ11043.1"/>
    <property type="molecule type" value="Genomic_DNA"/>
</dbReference>
<dbReference type="InterPro" id="IPR018028">
    <property type="entry name" value="Catalase"/>
</dbReference>
<dbReference type="Proteomes" id="UP000467379">
    <property type="component" value="Chromosome"/>
</dbReference>
<dbReference type="InterPro" id="IPR011614">
    <property type="entry name" value="Catalase_core"/>
</dbReference>
<keyword evidence="6 8" id="KW-0408">Iron</keyword>
<dbReference type="InterPro" id="IPR020835">
    <property type="entry name" value="Catalase_sf"/>
</dbReference>
<dbReference type="PRINTS" id="PR00067">
    <property type="entry name" value="CATALASE"/>
</dbReference>
<keyword evidence="3 8" id="KW-0349">Heme</keyword>
<protein>
    <recommendedName>
        <fullName evidence="8">Catalase</fullName>
        <ecNumber evidence="8">1.11.1.6</ecNumber>
    </recommendedName>
</protein>
<evidence type="ECO:0000256" key="8">
    <source>
        <dbReference type="RuleBase" id="RU000498"/>
    </source>
</evidence>
<dbReference type="EC" id="1.11.1.6" evidence="8"/>
<keyword evidence="12" id="KW-1185">Reference proteome</keyword>
<evidence type="ECO:0000256" key="7">
    <source>
        <dbReference type="ARBA" id="ARBA00023324"/>
    </source>
</evidence>
<dbReference type="PROSITE" id="PS51402">
    <property type="entry name" value="CATALASE_3"/>
    <property type="match status" value="1"/>
</dbReference>
<evidence type="ECO:0000256" key="6">
    <source>
        <dbReference type="ARBA" id="ARBA00023004"/>
    </source>
</evidence>
<accession>A0ABM7KJ89</accession>